<evidence type="ECO:0000256" key="2">
    <source>
        <dbReference type="ARBA" id="ARBA00051635"/>
    </source>
</evidence>
<comment type="catalytic activity">
    <reaction evidence="2">
        <text>a D-5-monosubstituted hydantoin = a L-5-monosubstituted hydantoin</text>
        <dbReference type="Rhea" id="RHEA:46624"/>
        <dbReference type="ChEBI" id="CHEBI:86339"/>
        <dbReference type="ChEBI" id="CHEBI:86340"/>
        <dbReference type="EC" id="5.1.99.5"/>
    </reaction>
</comment>
<dbReference type="RefSeq" id="WP_124937582.1">
    <property type="nucleotide sequence ID" value="NZ_RJVQ01000005.1"/>
</dbReference>
<dbReference type="OrthoDB" id="9791723at2"/>
<dbReference type="GO" id="GO:0036348">
    <property type="term" value="F:hydantoin racemase activity"/>
    <property type="evidence" value="ECO:0007669"/>
    <property type="project" value="UniProtKB-EC"/>
</dbReference>
<comment type="similarity">
    <text evidence="1">Belongs to the HyuE racemase family.</text>
</comment>
<comment type="catalytic activity">
    <reaction evidence="6">
        <text>D-5-isobutylhydantoin = L-5-isobutylhydantoin</text>
        <dbReference type="Rhea" id="RHEA:84231"/>
        <dbReference type="ChEBI" id="CHEBI:233609"/>
        <dbReference type="ChEBI" id="CHEBI:233610"/>
    </reaction>
</comment>
<dbReference type="InterPro" id="IPR015942">
    <property type="entry name" value="Asp/Glu/hydantoin_racemase"/>
</dbReference>
<evidence type="ECO:0000313" key="7">
    <source>
        <dbReference type="EMBL" id="RQW62588.1"/>
    </source>
</evidence>
<comment type="catalytic activity">
    <reaction evidence="5">
        <text>D-5-benzylhydantoin = L-5-benzylhydantoin</text>
        <dbReference type="Rhea" id="RHEA:83991"/>
        <dbReference type="ChEBI" id="CHEBI:176864"/>
        <dbReference type="ChEBI" id="CHEBI:233540"/>
    </reaction>
</comment>
<evidence type="ECO:0000256" key="3">
    <source>
        <dbReference type="ARBA" id="ARBA00066406"/>
    </source>
</evidence>
<sequence>MIINLINPNTSTGMTEAMARVAKSVAHPSSIVVARSPEHGPKSIECAFDEAVACAAMLDVVQMGEEEGVDAHIIACFGDPGLEAAREVARAPVIGIAEAAFKLATLISSRFSIVTTMCRTIPMSHHLLKKYGYEHYCASVLASDIPVLDLENITADTYNTLKADCIKAIEVDGAESIILGCAGMANLAQQLTDELGVPVIDGVCAAIKLSESLYQLNLTTSKKGQYAEPISKPFIGRYQHWNR</sequence>
<dbReference type="GO" id="GO:0047661">
    <property type="term" value="F:amino-acid racemase activity"/>
    <property type="evidence" value="ECO:0007669"/>
    <property type="project" value="InterPro"/>
</dbReference>
<proteinExistence type="inferred from homology"/>
<dbReference type="EC" id="5.1.99.5" evidence="3"/>
<dbReference type="InterPro" id="IPR053714">
    <property type="entry name" value="Iso_Racemase_Enz_sf"/>
</dbReference>
<dbReference type="PANTHER" id="PTHR28047:SF5">
    <property type="entry name" value="PROTEIN DCG1"/>
    <property type="match status" value="1"/>
</dbReference>
<accession>A0A3N9TEC7</accession>
<dbReference type="Pfam" id="PF01177">
    <property type="entry name" value="Asp_Glu_race"/>
    <property type="match status" value="1"/>
</dbReference>
<dbReference type="FunFam" id="3.40.50.12500:FF:000001">
    <property type="entry name" value="Putative hydantoin racemase"/>
    <property type="match status" value="1"/>
</dbReference>
<dbReference type="InterPro" id="IPR052186">
    <property type="entry name" value="Hydantoin_racemase-like"/>
</dbReference>
<evidence type="ECO:0000256" key="4">
    <source>
        <dbReference type="ARBA" id="ARBA00067972"/>
    </source>
</evidence>
<evidence type="ECO:0000313" key="8">
    <source>
        <dbReference type="Proteomes" id="UP000281112"/>
    </source>
</evidence>
<dbReference type="AlphaFoldDB" id="A0A3N9TEC7"/>
<evidence type="ECO:0000256" key="5">
    <source>
        <dbReference type="ARBA" id="ARBA00093199"/>
    </source>
</evidence>
<evidence type="ECO:0000256" key="6">
    <source>
        <dbReference type="ARBA" id="ARBA00093234"/>
    </source>
</evidence>
<dbReference type="Proteomes" id="UP000281112">
    <property type="component" value="Unassembled WGS sequence"/>
</dbReference>
<organism evidence="7 8">
    <name type="scientific">Vibrio viridaestus</name>
    <dbReference type="NCBI Taxonomy" id="2487322"/>
    <lineage>
        <taxon>Bacteria</taxon>
        <taxon>Pseudomonadati</taxon>
        <taxon>Pseudomonadota</taxon>
        <taxon>Gammaproteobacteria</taxon>
        <taxon>Vibrionales</taxon>
        <taxon>Vibrionaceae</taxon>
        <taxon>Vibrio</taxon>
    </lineage>
</organism>
<dbReference type="EMBL" id="RJVQ01000005">
    <property type="protein sequence ID" value="RQW62588.1"/>
    <property type="molecule type" value="Genomic_DNA"/>
</dbReference>
<evidence type="ECO:0000256" key="1">
    <source>
        <dbReference type="ARBA" id="ARBA00038414"/>
    </source>
</evidence>
<keyword evidence="8" id="KW-1185">Reference proteome</keyword>
<dbReference type="PANTHER" id="PTHR28047">
    <property type="entry name" value="PROTEIN DCG1"/>
    <property type="match status" value="1"/>
</dbReference>
<comment type="caution">
    <text evidence="7">The sequence shown here is derived from an EMBL/GenBank/DDBJ whole genome shotgun (WGS) entry which is preliminary data.</text>
</comment>
<protein>
    <recommendedName>
        <fullName evidence="4">Hydantoin racemase</fullName>
        <ecNumber evidence="3">5.1.99.5</ecNumber>
    </recommendedName>
</protein>
<gene>
    <name evidence="7" type="ORF">EES38_12740</name>
</gene>
<reference evidence="7 8" key="1">
    <citation type="submission" date="2018-11" db="EMBL/GenBank/DDBJ databases">
        <title>Vibrio LJC006 sp. nov., isolated from seawater during the bloom of the enteromorpha.</title>
        <authorList>
            <person name="Liang J."/>
        </authorList>
    </citation>
    <scope>NUCLEOTIDE SEQUENCE [LARGE SCALE GENOMIC DNA]</scope>
    <source>
        <strain evidence="7 8">LJC006</strain>
    </source>
</reference>
<name>A0A3N9TEC7_9VIBR</name>
<dbReference type="Gene3D" id="3.40.50.12500">
    <property type="match status" value="1"/>
</dbReference>